<keyword evidence="7" id="KW-0255">Endonuclease</keyword>
<dbReference type="VEuPathDB" id="ToxoDB:CSUI_010377"/>
<evidence type="ECO:0000256" key="5">
    <source>
        <dbReference type="ARBA" id="ARBA00022723"/>
    </source>
</evidence>
<dbReference type="GO" id="GO:0006310">
    <property type="term" value="P:DNA recombination"/>
    <property type="evidence" value="ECO:0007669"/>
    <property type="project" value="UniProtKB-KW"/>
</dbReference>
<keyword evidence="13" id="KW-0238">DNA-binding</keyword>
<dbReference type="InterPro" id="IPR012337">
    <property type="entry name" value="RNaseH-like_sf"/>
</dbReference>
<evidence type="ECO:0000256" key="7">
    <source>
        <dbReference type="ARBA" id="ARBA00022759"/>
    </source>
</evidence>
<keyword evidence="4" id="KW-0540">Nuclease</keyword>
<feature type="non-terminal residue" evidence="16">
    <location>
        <position position="580"/>
    </location>
</feature>
<dbReference type="GO" id="GO:0003964">
    <property type="term" value="F:RNA-directed DNA polymerase activity"/>
    <property type="evidence" value="ECO:0007669"/>
    <property type="project" value="UniProtKB-KW"/>
</dbReference>
<evidence type="ECO:0000256" key="3">
    <source>
        <dbReference type="ARBA" id="ARBA00022695"/>
    </source>
</evidence>
<organism evidence="16 17">
    <name type="scientific">Cystoisospora suis</name>
    <dbReference type="NCBI Taxonomy" id="483139"/>
    <lineage>
        <taxon>Eukaryota</taxon>
        <taxon>Sar</taxon>
        <taxon>Alveolata</taxon>
        <taxon>Apicomplexa</taxon>
        <taxon>Conoidasida</taxon>
        <taxon>Coccidia</taxon>
        <taxon>Eucoccidiorida</taxon>
        <taxon>Eimeriorina</taxon>
        <taxon>Sarcocystidae</taxon>
        <taxon>Cystoisospora</taxon>
    </lineage>
</organism>
<evidence type="ECO:0000313" key="17">
    <source>
        <dbReference type="Proteomes" id="UP000221165"/>
    </source>
</evidence>
<dbReference type="InterPro" id="IPR016197">
    <property type="entry name" value="Chromo-like_dom_sf"/>
</dbReference>
<protein>
    <submittedName>
        <fullName evidence="16">Retrotransposon ty3-gypsy subclass</fullName>
    </submittedName>
</protein>
<dbReference type="Gene3D" id="1.10.340.70">
    <property type="match status" value="1"/>
</dbReference>
<dbReference type="GO" id="GO:0004519">
    <property type="term" value="F:endonuclease activity"/>
    <property type="evidence" value="ECO:0007669"/>
    <property type="project" value="UniProtKB-KW"/>
</dbReference>
<dbReference type="InterPro" id="IPR050951">
    <property type="entry name" value="Retrovirus_Pol_polyprotein"/>
</dbReference>
<dbReference type="Pfam" id="PF00665">
    <property type="entry name" value="rve"/>
    <property type="match status" value="1"/>
</dbReference>
<feature type="domain" description="Integrase catalytic" evidence="15">
    <location>
        <begin position="241"/>
        <end position="401"/>
    </location>
</feature>
<dbReference type="Pfam" id="PF24626">
    <property type="entry name" value="SH3_Tf2-1"/>
    <property type="match status" value="1"/>
</dbReference>
<evidence type="ECO:0000256" key="2">
    <source>
        <dbReference type="ARBA" id="ARBA00022679"/>
    </source>
</evidence>
<evidence type="ECO:0000256" key="8">
    <source>
        <dbReference type="ARBA" id="ARBA00022801"/>
    </source>
</evidence>
<dbReference type="PANTHER" id="PTHR37984:SF5">
    <property type="entry name" value="PROTEIN NYNRIN-LIKE"/>
    <property type="match status" value="1"/>
</dbReference>
<dbReference type="OrthoDB" id="346089at2759"/>
<evidence type="ECO:0000256" key="6">
    <source>
        <dbReference type="ARBA" id="ARBA00022750"/>
    </source>
</evidence>
<keyword evidence="11" id="KW-0695">RNA-directed DNA polymerase</keyword>
<dbReference type="AlphaFoldDB" id="A0A2C6JBR1"/>
<dbReference type="PROSITE" id="PS50994">
    <property type="entry name" value="INTEGRASE"/>
    <property type="match status" value="1"/>
</dbReference>
<dbReference type="GO" id="GO:0003887">
    <property type="term" value="F:DNA-directed DNA polymerase activity"/>
    <property type="evidence" value="ECO:0007669"/>
    <property type="project" value="UniProtKB-KW"/>
</dbReference>
<evidence type="ECO:0000256" key="14">
    <source>
        <dbReference type="ARBA" id="ARBA00023172"/>
    </source>
</evidence>
<evidence type="ECO:0000259" key="15">
    <source>
        <dbReference type="PROSITE" id="PS50994"/>
    </source>
</evidence>
<dbReference type="InterPro" id="IPR036397">
    <property type="entry name" value="RNaseH_sf"/>
</dbReference>
<keyword evidence="5" id="KW-0479">Metal-binding</keyword>
<reference evidence="16 17" key="1">
    <citation type="journal article" date="2017" name="Int. J. Parasitol.">
        <title>The genome of the protozoan parasite Cystoisospora suis and a reverse vaccinology approach to identify vaccine candidates.</title>
        <authorList>
            <person name="Palmieri N."/>
            <person name="Shrestha A."/>
            <person name="Ruttkowski B."/>
            <person name="Beck T."/>
            <person name="Vogl C."/>
            <person name="Tomley F."/>
            <person name="Blake D.P."/>
            <person name="Joachim A."/>
        </authorList>
    </citation>
    <scope>NUCLEOTIDE SEQUENCE [LARGE SCALE GENOMIC DNA]</scope>
    <source>
        <strain evidence="16 17">Wien I</strain>
    </source>
</reference>
<dbReference type="EMBL" id="MIGC01007268">
    <property type="protein sequence ID" value="PHJ15811.1"/>
    <property type="molecule type" value="Genomic_DNA"/>
</dbReference>
<keyword evidence="8" id="KW-0378">Hydrolase</keyword>
<dbReference type="GO" id="GO:0003677">
    <property type="term" value="F:DNA binding"/>
    <property type="evidence" value="ECO:0007669"/>
    <property type="project" value="UniProtKB-KW"/>
</dbReference>
<dbReference type="CDD" id="cd09274">
    <property type="entry name" value="RNase_HI_RT_Ty3"/>
    <property type="match status" value="1"/>
</dbReference>
<dbReference type="SUPFAM" id="SSF56672">
    <property type="entry name" value="DNA/RNA polymerases"/>
    <property type="match status" value="1"/>
</dbReference>
<dbReference type="GO" id="GO:0046872">
    <property type="term" value="F:metal ion binding"/>
    <property type="evidence" value="ECO:0007669"/>
    <property type="project" value="UniProtKB-KW"/>
</dbReference>
<name>A0A2C6JBR1_9APIC</name>
<dbReference type="InterPro" id="IPR056924">
    <property type="entry name" value="SH3_Tf2-1"/>
</dbReference>
<dbReference type="GO" id="GO:0015074">
    <property type="term" value="P:DNA integration"/>
    <property type="evidence" value="ECO:0007669"/>
    <property type="project" value="UniProtKB-KW"/>
</dbReference>
<dbReference type="Gene3D" id="3.30.420.10">
    <property type="entry name" value="Ribonuclease H-like superfamily/Ribonuclease H"/>
    <property type="match status" value="1"/>
</dbReference>
<keyword evidence="2" id="KW-0808">Transferase</keyword>
<keyword evidence="6" id="KW-0064">Aspartyl protease</keyword>
<dbReference type="Proteomes" id="UP000221165">
    <property type="component" value="Unassembled WGS sequence"/>
</dbReference>
<evidence type="ECO:0000313" key="16">
    <source>
        <dbReference type="EMBL" id="PHJ15811.1"/>
    </source>
</evidence>
<dbReference type="GO" id="GO:0004190">
    <property type="term" value="F:aspartic-type endopeptidase activity"/>
    <property type="evidence" value="ECO:0007669"/>
    <property type="project" value="UniProtKB-KW"/>
</dbReference>
<evidence type="ECO:0000256" key="1">
    <source>
        <dbReference type="ARBA" id="ARBA00022670"/>
    </source>
</evidence>
<proteinExistence type="predicted"/>
<evidence type="ECO:0000256" key="9">
    <source>
        <dbReference type="ARBA" id="ARBA00022842"/>
    </source>
</evidence>
<evidence type="ECO:0000256" key="12">
    <source>
        <dbReference type="ARBA" id="ARBA00022932"/>
    </source>
</evidence>
<keyword evidence="1" id="KW-0645">Protease</keyword>
<keyword evidence="17" id="KW-1185">Reference proteome</keyword>
<dbReference type="Pfam" id="PF17921">
    <property type="entry name" value="Integrase_H2C2"/>
    <property type="match status" value="1"/>
</dbReference>
<dbReference type="FunFam" id="1.10.340.70:FF:000001">
    <property type="entry name" value="Retrovirus-related Pol polyprotein from transposon gypsy-like Protein"/>
    <property type="match status" value="1"/>
</dbReference>
<dbReference type="InterPro" id="IPR041373">
    <property type="entry name" value="RT_RNaseH"/>
</dbReference>
<sequence>MGKRESFMPAYESELLAIVHALMKWKSFIGTKVVTVETDHATLSRILQQKHVTSRLGYWLDKLADFNINVVYKPGKQNVVADAISRRQDFIGLTEERSRGSDPSRITETEFWREQYELCADFNIPCKAVAKSSNNEQVSTPILFRQREYVWENKYLWVRTKAGWRLCVPTGSLRKTILQQFHDHILAGHPGIDRTRVAVRGSFWWPKMDRDITIFVQSCVACARGKSSHLRSGGLLQPLPIPSAPWEDTALDLIIGLPTTEDKYDAIATIVCRLTKMAHFVPTKQTAAADDIADILIKDVIRLHGVPKSIVSDRNSRFTIDVWTRLCEQLNIKRHMSTAYHPQSDGQAERTNQTTEQMLRCCLVGNETKWEKVLPLLEFAYNSTQHASANATPFELIYGFFPAKPICQQLNLPTAAALGLLPLQAAIKLQKAKQQLQKAQDYQKKYADRHRRPVLFQPGQSVRLRSTHLPLHEYAKALRPKYVGPFTIQRMEGQNAAEVELPPSWLIHPVFHVSLLRPVTTAPGHLARETRVQQPLRDEEYQIEGILNHRVTRADNRTVREFLVQGLDGVTSWIPEQDLQ</sequence>
<dbReference type="RefSeq" id="XP_067917543.1">
    <property type="nucleotide sequence ID" value="XM_068070481.1"/>
</dbReference>
<evidence type="ECO:0000256" key="13">
    <source>
        <dbReference type="ARBA" id="ARBA00023125"/>
    </source>
</evidence>
<dbReference type="FunFam" id="3.30.420.10:FF:000032">
    <property type="entry name" value="Retrovirus-related Pol polyprotein from transposon 297-like Protein"/>
    <property type="match status" value="1"/>
</dbReference>
<dbReference type="GeneID" id="94433692"/>
<evidence type="ECO:0000256" key="11">
    <source>
        <dbReference type="ARBA" id="ARBA00022918"/>
    </source>
</evidence>
<dbReference type="PANTHER" id="PTHR37984">
    <property type="entry name" value="PROTEIN CBG26694"/>
    <property type="match status" value="1"/>
</dbReference>
<accession>A0A2C6JBR1</accession>
<keyword evidence="10" id="KW-0229">DNA integration</keyword>
<dbReference type="InterPro" id="IPR001584">
    <property type="entry name" value="Integrase_cat-core"/>
</dbReference>
<keyword evidence="9" id="KW-0460">Magnesium</keyword>
<dbReference type="SUPFAM" id="SSF54160">
    <property type="entry name" value="Chromo domain-like"/>
    <property type="match status" value="1"/>
</dbReference>
<comment type="caution">
    <text evidence="16">The sequence shown here is derived from an EMBL/GenBank/DDBJ whole genome shotgun (WGS) entry which is preliminary data.</text>
</comment>
<gene>
    <name evidence="16" type="ORF">CSUI_010377</name>
</gene>
<keyword evidence="14" id="KW-0233">DNA recombination</keyword>
<dbReference type="Pfam" id="PF17917">
    <property type="entry name" value="RT_RNaseH"/>
    <property type="match status" value="1"/>
</dbReference>
<keyword evidence="3" id="KW-0548">Nucleotidyltransferase</keyword>
<evidence type="ECO:0000256" key="4">
    <source>
        <dbReference type="ARBA" id="ARBA00022722"/>
    </source>
</evidence>
<keyword evidence="12" id="KW-0239">DNA-directed DNA polymerase</keyword>
<dbReference type="GO" id="GO:0006508">
    <property type="term" value="P:proteolysis"/>
    <property type="evidence" value="ECO:0007669"/>
    <property type="project" value="UniProtKB-KW"/>
</dbReference>
<evidence type="ECO:0000256" key="10">
    <source>
        <dbReference type="ARBA" id="ARBA00022908"/>
    </source>
</evidence>
<dbReference type="SUPFAM" id="SSF53098">
    <property type="entry name" value="Ribonuclease H-like"/>
    <property type="match status" value="1"/>
</dbReference>
<dbReference type="InterPro" id="IPR041588">
    <property type="entry name" value="Integrase_H2C2"/>
</dbReference>
<dbReference type="InterPro" id="IPR043502">
    <property type="entry name" value="DNA/RNA_pol_sf"/>
</dbReference>